<evidence type="ECO:0000256" key="4">
    <source>
        <dbReference type="ARBA" id="ARBA00022989"/>
    </source>
</evidence>
<protein>
    <submittedName>
        <fullName evidence="7">Uncharacterized protein</fullName>
    </submittedName>
</protein>
<name>A0A1E7FK05_9STRA</name>
<dbReference type="OrthoDB" id="430207at2759"/>
<gene>
    <name evidence="7" type="ORF">FRACYDRAFT_153481</name>
</gene>
<keyword evidence="5" id="KW-0472">Membrane</keyword>
<dbReference type="AlphaFoldDB" id="A0A1E7FK05"/>
<dbReference type="PANTHER" id="PTHR11266">
    <property type="entry name" value="PEROXISOMAL MEMBRANE PROTEIN 2, PXMP2 MPV17"/>
    <property type="match status" value="1"/>
</dbReference>
<evidence type="ECO:0000256" key="5">
    <source>
        <dbReference type="ARBA" id="ARBA00023136"/>
    </source>
</evidence>
<accession>A0A1E7FK05</accession>
<sequence length="159" mass="18494">FQWYSKLLDTNPIITKCLSAGFISSIGNVLAQGINHPQVSRFALLNILFVAPILHHWYQFINKAVPGRAFSKVLQRTFWDEFIFTPMYLPVFLGMLWKSEGTTNDNIIKMIISELPSIITAEWLVWVPTMIVTFRYIPMKFQVLTINLIGIFWQTFLSY</sequence>
<keyword evidence="8" id="KW-1185">Reference proteome</keyword>
<evidence type="ECO:0000313" key="7">
    <source>
        <dbReference type="EMBL" id="OEU18520.1"/>
    </source>
</evidence>
<evidence type="ECO:0000256" key="3">
    <source>
        <dbReference type="ARBA" id="ARBA00022692"/>
    </source>
</evidence>
<keyword evidence="4" id="KW-1133">Transmembrane helix</keyword>
<evidence type="ECO:0000256" key="6">
    <source>
        <dbReference type="RuleBase" id="RU363053"/>
    </source>
</evidence>
<evidence type="ECO:0000256" key="1">
    <source>
        <dbReference type="ARBA" id="ARBA00004141"/>
    </source>
</evidence>
<comment type="subcellular location">
    <subcellularLocation>
        <location evidence="1">Membrane</location>
        <topology evidence="1">Multi-pass membrane protein</topology>
    </subcellularLocation>
</comment>
<comment type="similarity">
    <text evidence="2 6">Belongs to the peroxisomal membrane protein PXMP2/4 family.</text>
</comment>
<keyword evidence="3" id="KW-0812">Transmembrane</keyword>
<dbReference type="EMBL" id="KV784356">
    <property type="protein sequence ID" value="OEU18520.1"/>
    <property type="molecule type" value="Genomic_DNA"/>
</dbReference>
<evidence type="ECO:0000313" key="8">
    <source>
        <dbReference type="Proteomes" id="UP000095751"/>
    </source>
</evidence>
<proteinExistence type="inferred from homology"/>
<dbReference type="Proteomes" id="UP000095751">
    <property type="component" value="Unassembled WGS sequence"/>
</dbReference>
<feature type="non-terminal residue" evidence="7">
    <location>
        <position position="159"/>
    </location>
</feature>
<dbReference type="PANTHER" id="PTHR11266:SF80">
    <property type="entry name" value="PEROXISOMAL MEMBRANE PROTEIN 2"/>
    <property type="match status" value="1"/>
</dbReference>
<reference evidence="7 8" key="1">
    <citation type="submission" date="2016-09" db="EMBL/GenBank/DDBJ databases">
        <title>Extensive genetic diversity and differential bi-allelic expression allows diatom success in the polar Southern Ocean.</title>
        <authorList>
            <consortium name="DOE Joint Genome Institute"/>
            <person name="Mock T."/>
            <person name="Otillar R.P."/>
            <person name="Strauss J."/>
            <person name="Dupont C."/>
            <person name="Frickenhaus S."/>
            <person name="Maumus F."/>
            <person name="Mcmullan M."/>
            <person name="Sanges R."/>
            <person name="Schmutz J."/>
            <person name="Toseland A."/>
            <person name="Valas R."/>
            <person name="Veluchamy A."/>
            <person name="Ward B.J."/>
            <person name="Allen A."/>
            <person name="Barry K."/>
            <person name="Falciatore A."/>
            <person name="Ferrante M."/>
            <person name="Fortunato A.E."/>
            <person name="Gloeckner G."/>
            <person name="Gruber A."/>
            <person name="Hipkin R."/>
            <person name="Janech M."/>
            <person name="Kroth P."/>
            <person name="Leese F."/>
            <person name="Lindquist E."/>
            <person name="Lyon B.R."/>
            <person name="Martin J."/>
            <person name="Mayer C."/>
            <person name="Parker M."/>
            <person name="Quesneville H."/>
            <person name="Raymond J."/>
            <person name="Uhlig C."/>
            <person name="Valentin K.U."/>
            <person name="Worden A.Z."/>
            <person name="Armbrust E.V."/>
            <person name="Bowler C."/>
            <person name="Green B."/>
            <person name="Moulton V."/>
            <person name="Van Oosterhout C."/>
            <person name="Grigoriev I."/>
        </authorList>
    </citation>
    <scope>NUCLEOTIDE SEQUENCE [LARGE SCALE GENOMIC DNA]</scope>
    <source>
        <strain evidence="7 8">CCMP1102</strain>
    </source>
</reference>
<dbReference type="GO" id="GO:0005778">
    <property type="term" value="C:peroxisomal membrane"/>
    <property type="evidence" value="ECO:0007669"/>
    <property type="project" value="TreeGrafter"/>
</dbReference>
<dbReference type="KEGG" id="fcy:FRACYDRAFT_153481"/>
<dbReference type="InParanoid" id="A0A1E7FK05"/>
<evidence type="ECO:0000256" key="2">
    <source>
        <dbReference type="ARBA" id="ARBA00006824"/>
    </source>
</evidence>
<dbReference type="InterPro" id="IPR007248">
    <property type="entry name" value="Mpv17_PMP22"/>
</dbReference>
<dbReference type="Pfam" id="PF04117">
    <property type="entry name" value="Mpv17_PMP22"/>
    <property type="match status" value="1"/>
</dbReference>
<feature type="non-terminal residue" evidence="7">
    <location>
        <position position="1"/>
    </location>
</feature>
<organism evidence="7 8">
    <name type="scientific">Fragilariopsis cylindrus CCMP1102</name>
    <dbReference type="NCBI Taxonomy" id="635003"/>
    <lineage>
        <taxon>Eukaryota</taxon>
        <taxon>Sar</taxon>
        <taxon>Stramenopiles</taxon>
        <taxon>Ochrophyta</taxon>
        <taxon>Bacillariophyta</taxon>
        <taxon>Bacillariophyceae</taxon>
        <taxon>Bacillariophycidae</taxon>
        <taxon>Bacillariales</taxon>
        <taxon>Bacillariaceae</taxon>
        <taxon>Fragilariopsis</taxon>
    </lineage>
</organism>